<gene>
    <name evidence="1" type="ORF">FCALED_LOCUS14725</name>
</gene>
<dbReference type="Proteomes" id="UP000789570">
    <property type="component" value="Unassembled WGS sequence"/>
</dbReference>
<comment type="caution">
    <text evidence="1">The sequence shown here is derived from an EMBL/GenBank/DDBJ whole genome shotgun (WGS) entry which is preliminary data.</text>
</comment>
<name>A0A9N9NEY6_9GLOM</name>
<dbReference type="AlphaFoldDB" id="A0A9N9NEY6"/>
<reference evidence="1" key="1">
    <citation type="submission" date="2021-06" db="EMBL/GenBank/DDBJ databases">
        <authorList>
            <person name="Kallberg Y."/>
            <person name="Tangrot J."/>
            <person name="Rosling A."/>
        </authorList>
    </citation>
    <scope>NUCLEOTIDE SEQUENCE</scope>
    <source>
        <strain evidence="1">UK204</strain>
    </source>
</reference>
<organism evidence="1 2">
    <name type="scientific">Funneliformis caledonium</name>
    <dbReference type="NCBI Taxonomy" id="1117310"/>
    <lineage>
        <taxon>Eukaryota</taxon>
        <taxon>Fungi</taxon>
        <taxon>Fungi incertae sedis</taxon>
        <taxon>Mucoromycota</taxon>
        <taxon>Glomeromycotina</taxon>
        <taxon>Glomeromycetes</taxon>
        <taxon>Glomerales</taxon>
        <taxon>Glomeraceae</taxon>
        <taxon>Funneliformis</taxon>
    </lineage>
</organism>
<evidence type="ECO:0000313" key="2">
    <source>
        <dbReference type="Proteomes" id="UP000789570"/>
    </source>
</evidence>
<feature type="non-terminal residue" evidence="1">
    <location>
        <position position="1"/>
    </location>
</feature>
<evidence type="ECO:0000313" key="1">
    <source>
        <dbReference type="EMBL" id="CAG8726853.1"/>
    </source>
</evidence>
<proteinExistence type="predicted"/>
<accession>A0A9N9NEY6</accession>
<keyword evidence="2" id="KW-1185">Reference proteome</keyword>
<protein>
    <submittedName>
        <fullName evidence="1">9664_t:CDS:1</fullName>
    </submittedName>
</protein>
<sequence length="44" mass="5129">FHEHAVEYYQNFQNLSNIQKGMFLLGILSITTQSNITTEGQKRQ</sequence>
<dbReference type="EMBL" id="CAJVPQ010011366">
    <property type="protein sequence ID" value="CAG8726853.1"/>
    <property type="molecule type" value="Genomic_DNA"/>
</dbReference>